<evidence type="ECO:0000256" key="1">
    <source>
        <dbReference type="ARBA" id="ARBA00004175"/>
    </source>
</evidence>
<dbReference type="GO" id="GO:0044218">
    <property type="term" value="C:other organism cell membrane"/>
    <property type="evidence" value="ECO:0007669"/>
    <property type="project" value="UniProtKB-KW"/>
</dbReference>
<dbReference type="Proteomes" id="UP001497482">
    <property type="component" value="Chromosome 23"/>
</dbReference>
<proteinExistence type="predicted"/>
<evidence type="ECO:0000256" key="7">
    <source>
        <dbReference type="SAM" id="SignalP"/>
    </source>
</evidence>
<dbReference type="GO" id="GO:0015267">
    <property type="term" value="F:channel activity"/>
    <property type="evidence" value="ECO:0007669"/>
    <property type="project" value="InterPro"/>
</dbReference>
<dbReference type="EMBL" id="OZ035845">
    <property type="protein sequence ID" value="CAL1600129.1"/>
    <property type="molecule type" value="Genomic_DNA"/>
</dbReference>
<protein>
    <recommendedName>
        <fullName evidence="10">Actinoporin</fullName>
    </recommendedName>
</protein>
<accession>A0AAV2LKG6</accession>
<dbReference type="InterPro" id="IPR050677">
    <property type="entry name" value="Actinoporin_PFT"/>
</dbReference>
<keyword evidence="9" id="KW-1185">Reference proteome</keyword>
<evidence type="ECO:0000256" key="2">
    <source>
        <dbReference type="ARBA" id="ARBA00004532"/>
    </source>
</evidence>
<dbReference type="GO" id="GO:0051715">
    <property type="term" value="P:cytolysis in another organism"/>
    <property type="evidence" value="ECO:0007669"/>
    <property type="project" value="InterPro"/>
</dbReference>
<evidence type="ECO:0000256" key="6">
    <source>
        <dbReference type="SAM" id="MobiDB-lite"/>
    </source>
</evidence>
<keyword evidence="3" id="KW-1052">Target cell membrane</keyword>
<evidence type="ECO:0000313" key="8">
    <source>
        <dbReference type="EMBL" id="CAL1600129.1"/>
    </source>
</evidence>
<dbReference type="Gene3D" id="2.60.270.20">
    <property type="entry name" value="Cytolysin/lectin"/>
    <property type="match status" value="1"/>
</dbReference>
<feature type="region of interest" description="Disordered" evidence="6">
    <location>
        <begin position="14"/>
        <end position="37"/>
    </location>
</feature>
<evidence type="ECO:0000256" key="3">
    <source>
        <dbReference type="ARBA" id="ARBA00022537"/>
    </source>
</evidence>
<keyword evidence="4" id="KW-0472">Membrane</keyword>
<dbReference type="GO" id="GO:0046930">
    <property type="term" value="C:pore complex"/>
    <property type="evidence" value="ECO:0007669"/>
    <property type="project" value="InterPro"/>
</dbReference>
<feature type="signal peptide" evidence="7">
    <location>
        <begin position="1"/>
        <end position="15"/>
    </location>
</feature>
<sequence>MFLLLLNLCRNWSQSRDPSEVRPDFSPAPAAVSPKPNPGAVTMPATAEAHSALLTTNRNCTVEITNVTSKYCLVNPKVFMEKGYSYSPPQPTVRSNHTEVFSFTKDDNTASGAVGVFTYELFHMEKRSASELMAVMFSVPFDYNFYKNWLGVGVFEKSQPCNDKLYDLMYNSKDFSHFSRHEADGCGIVFSSSTVDVRGCMSDGGKAIIKLELYDRMAR</sequence>
<dbReference type="GO" id="GO:0042151">
    <property type="term" value="C:nematocyst"/>
    <property type="evidence" value="ECO:0007669"/>
    <property type="project" value="UniProtKB-SubCell"/>
</dbReference>
<keyword evidence="5" id="KW-0166">Nematocyst</keyword>
<name>A0AAV2LKG6_KNICA</name>
<dbReference type="AlphaFoldDB" id="A0AAV2LKG6"/>
<reference evidence="8 9" key="1">
    <citation type="submission" date="2024-04" db="EMBL/GenBank/DDBJ databases">
        <authorList>
            <person name="Waldvogel A.-M."/>
            <person name="Schoenle A."/>
        </authorList>
    </citation>
    <scope>NUCLEOTIDE SEQUENCE [LARGE SCALE GENOMIC DNA]</scope>
</reference>
<evidence type="ECO:0008006" key="10">
    <source>
        <dbReference type="Google" id="ProtNLM"/>
    </source>
</evidence>
<keyword evidence="7" id="KW-0732">Signal</keyword>
<dbReference type="GO" id="GO:0006812">
    <property type="term" value="P:monoatomic cation transport"/>
    <property type="evidence" value="ECO:0007669"/>
    <property type="project" value="InterPro"/>
</dbReference>
<evidence type="ECO:0000256" key="5">
    <source>
        <dbReference type="ARBA" id="ARBA00023331"/>
    </source>
</evidence>
<dbReference type="Pfam" id="PF06369">
    <property type="entry name" value="Anemone_cytotox"/>
    <property type="match status" value="1"/>
</dbReference>
<keyword evidence="4" id="KW-1053">Target membrane</keyword>
<feature type="chain" id="PRO_5043371157" description="Actinoporin" evidence="7">
    <location>
        <begin position="16"/>
        <end position="219"/>
    </location>
</feature>
<organism evidence="8 9">
    <name type="scientific">Knipowitschia caucasica</name>
    <name type="common">Caucasian dwarf goby</name>
    <name type="synonym">Pomatoschistus caucasicus</name>
    <dbReference type="NCBI Taxonomy" id="637954"/>
    <lineage>
        <taxon>Eukaryota</taxon>
        <taxon>Metazoa</taxon>
        <taxon>Chordata</taxon>
        <taxon>Craniata</taxon>
        <taxon>Vertebrata</taxon>
        <taxon>Euteleostomi</taxon>
        <taxon>Actinopterygii</taxon>
        <taxon>Neopterygii</taxon>
        <taxon>Teleostei</taxon>
        <taxon>Neoteleostei</taxon>
        <taxon>Acanthomorphata</taxon>
        <taxon>Gobiaria</taxon>
        <taxon>Gobiiformes</taxon>
        <taxon>Gobioidei</taxon>
        <taxon>Gobiidae</taxon>
        <taxon>Gobiinae</taxon>
        <taxon>Knipowitschia</taxon>
    </lineage>
</organism>
<comment type="subcellular location">
    <subcellularLocation>
        <location evidence="2">Nematocyst</location>
    </subcellularLocation>
    <subcellularLocation>
        <location evidence="1">Target cell membrane</location>
    </subcellularLocation>
</comment>
<dbReference type="PANTHER" id="PTHR40388:SF3">
    <property type="entry name" value="DELTA-ACTITOXIN-AEQ1C-LIKE"/>
    <property type="match status" value="1"/>
</dbReference>
<evidence type="ECO:0000256" key="4">
    <source>
        <dbReference type="ARBA" id="ARBA00023298"/>
    </source>
</evidence>
<dbReference type="SUPFAM" id="SSF63724">
    <property type="entry name" value="Cytolysin/lectin"/>
    <property type="match status" value="1"/>
</dbReference>
<dbReference type="GO" id="GO:0046931">
    <property type="term" value="P:pore complex assembly"/>
    <property type="evidence" value="ECO:0007669"/>
    <property type="project" value="InterPro"/>
</dbReference>
<dbReference type="InterPro" id="IPR015926">
    <property type="entry name" value="Cytolysin/lectin"/>
</dbReference>
<evidence type="ECO:0000313" key="9">
    <source>
        <dbReference type="Proteomes" id="UP001497482"/>
    </source>
</evidence>
<dbReference type="PANTHER" id="PTHR40388">
    <property type="entry name" value="BRYOPORIN"/>
    <property type="match status" value="1"/>
</dbReference>
<gene>
    <name evidence="8" type="ORF">KC01_LOCUS28260</name>
</gene>
<dbReference type="InterPro" id="IPR009104">
    <property type="entry name" value="Anemon_actinoporin-like"/>
</dbReference>